<evidence type="ECO:0000256" key="1">
    <source>
        <dbReference type="ARBA" id="ARBA00022448"/>
    </source>
</evidence>
<dbReference type="Pfam" id="PF01152">
    <property type="entry name" value="Bac_globin"/>
    <property type="match status" value="1"/>
</dbReference>
<keyword evidence="6" id="KW-1185">Reference proteome</keyword>
<sequence>MKKNGKRDIETVEDIKLIVDSFYQKVSQDKLIGPFFEKTNWSKHLATMYNFWDNAIFYSGTYNGNPMKSHTRLHEKNPLSKKHFSQWNKLFTQTVDELFEGEKAELAKRRATSISVVMQTKIVGNNISPLSS</sequence>
<dbReference type="InterPro" id="IPR001486">
    <property type="entry name" value="Hemoglobin_trunc"/>
</dbReference>
<dbReference type="SUPFAM" id="SSF46458">
    <property type="entry name" value="Globin-like"/>
    <property type="match status" value="1"/>
</dbReference>
<organism evidence="5 6">
    <name type="scientific">Danxiaibacter flavus</name>
    <dbReference type="NCBI Taxonomy" id="3049108"/>
    <lineage>
        <taxon>Bacteria</taxon>
        <taxon>Pseudomonadati</taxon>
        <taxon>Bacteroidota</taxon>
        <taxon>Chitinophagia</taxon>
        <taxon>Chitinophagales</taxon>
        <taxon>Chitinophagaceae</taxon>
        <taxon>Danxiaibacter</taxon>
    </lineage>
</organism>
<proteinExistence type="predicted"/>
<reference evidence="5 6" key="1">
    <citation type="submission" date="2023-07" db="EMBL/GenBank/DDBJ databases">
        <authorList>
            <person name="Lian W.-H."/>
        </authorList>
    </citation>
    <scope>NUCLEOTIDE SEQUENCE [LARGE SCALE GENOMIC DNA]</scope>
    <source>
        <strain evidence="5 6">SYSU DXS3180</strain>
    </source>
</reference>
<dbReference type="Proteomes" id="UP001560573">
    <property type="component" value="Unassembled WGS sequence"/>
</dbReference>
<dbReference type="Gene3D" id="1.10.490.10">
    <property type="entry name" value="Globins"/>
    <property type="match status" value="1"/>
</dbReference>
<evidence type="ECO:0000256" key="3">
    <source>
        <dbReference type="ARBA" id="ARBA00022723"/>
    </source>
</evidence>
<keyword evidence="2" id="KW-0349">Heme</keyword>
<name>A0ABV3ZCW8_9BACT</name>
<protein>
    <submittedName>
        <fullName evidence="5">Group III truncated hemoglobin</fullName>
    </submittedName>
</protein>
<keyword evidence="4" id="KW-0408">Iron</keyword>
<keyword evidence="1" id="KW-0813">Transport</keyword>
<evidence type="ECO:0000256" key="4">
    <source>
        <dbReference type="ARBA" id="ARBA00023004"/>
    </source>
</evidence>
<dbReference type="InterPro" id="IPR009050">
    <property type="entry name" value="Globin-like_sf"/>
</dbReference>
<dbReference type="CDD" id="cd08916">
    <property type="entry name" value="TrHb3_P"/>
    <property type="match status" value="1"/>
</dbReference>
<dbReference type="InterPro" id="IPR012292">
    <property type="entry name" value="Globin/Proto"/>
</dbReference>
<evidence type="ECO:0000313" key="6">
    <source>
        <dbReference type="Proteomes" id="UP001560573"/>
    </source>
</evidence>
<dbReference type="RefSeq" id="WP_369328322.1">
    <property type="nucleotide sequence ID" value="NZ_JAULBC010000001.1"/>
</dbReference>
<comment type="caution">
    <text evidence="5">The sequence shown here is derived from an EMBL/GenBank/DDBJ whole genome shotgun (WGS) entry which is preliminary data.</text>
</comment>
<gene>
    <name evidence="5" type="ORF">QTN47_05445</name>
</gene>
<evidence type="ECO:0000313" key="5">
    <source>
        <dbReference type="EMBL" id="MEX6686926.1"/>
    </source>
</evidence>
<keyword evidence="3" id="KW-0479">Metal-binding</keyword>
<evidence type="ECO:0000256" key="2">
    <source>
        <dbReference type="ARBA" id="ARBA00022617"/>
    </source>
</evidence>
<accession>A0ABV3ZCW8</accession>
<dbReference type="EMBL" id="JAULBC010000001">
    <property type="protein sequence ID" value="MEX6686926.1"/>
    <property type="molecule type" value="Genomic_DNA"/>
</dbReference>